<dbReference type="InterPro" id="IPR027417">
    <property type="entry name" value="P-loop_NTPase"/>
</dbReference>
<keyword evidence="2" id="KW-0342">GTP-binding</keyword>
<keyword evidence="1" id="KW-0547">Nucleotide-binding</keyword>
<dbReference type="CDD" id="cd01898">
    <property type="entry name" value="Obg"/>
    <property type="match status" value="1"/>
</dbReference>
<dbReference type="InterPro" id="IPR045086">
    <property type="entry name" value="OBG_GTPase"/>
</dbReference>
<dbReference type="PRINTS" id="PR00326">
    <property type="entry name" value="GTP1OBG"/>
</dbReference>
<evidence type="ECO:0000313" key="4">
    <source>
        <dbReference type="EMBL" id="AQK40626.1"/>
    </source>
</evidence>
<organism evidence="4">
    <name type="scientific">Zea mays</name>
    <name type="common">Maize</name>
    <dbReference type="NCBI Taxonomy" id="4577"/>
    <lineage>
        <taxon>Eukaryota</taxon>
        <taxon>Viridiplantae</taxon>
        <taxon>Streptophyta</taxon>
        <taxon>Embryophyta</taxon>
        <taxon>Tracheophyta</taxon>
        <taxon>Spermatophyta</taxon>
        <taxon>Magnoliopsida</taxon>
        <taxon>Liliopsida</taxon>
        <taxon>Poales</taxon>
        <taxon>Poaceae</taxon>
        <taxon>PACMAD clade</taxon>
        <taxon>Panicoideae</taxon>
        <taxon>Andropogonodae</taxon>
        <taxon>Andropogoneae</taxon>
        <taxon>Tripsacinae</taxon>
        <taxon>Zea</taxon>
    </lineage>
</organism>
<dbReference type="ExpressionAtlas" id="A0A1D6IXJ1">
    <property type="expression patterns" value="baseline and differential"/>
</dbReference>
<dbReference type="InterPro" id="IPR006073">
    <property type="entry name" value="GTP-bd"/>
</dbReference>
<dbReference type="InterPro" id="IPR031167">
    <property type="entry name" value="G_OBG"/>
</dbReference>
<sequence length="232" mass="25799">MPAARNRLVLSQGSRSYKSAKVAAKRLEEAALSCKGDEQVQLLRRWLVALKETQHATMVVREPQLGDNPDQTVPLLSSPRVCCSLLGELDLWLFNLVLQWSSPQVCCSLLSVISAAKPAIASYPFTTLLPNLGVVSLDFHATMVVVDLPGLLDGAHRGYGLGHEFLRHSERCSVLVHVVDGSAQQPEYEFEAVRLELELFSPSLVDKPYVVVYNKMDLPEASDRWNAFREKL</sequence>
<keyword evidence="4" id="KW-0808">Transferase</keyword>
<dbReference type="GO" id="GO:0005525">
    <property type="term" value="F:GTP binding"/>
    <property type="evidence" value="ECO:0007669"/>
    <property type="project" value="UniProtKB-KW"/>
</dbReference>
<feature type="domain" description="OBG-type G" evidence="3">
    <location>
        <begin position="108"/>
        <end position="232"/>
    </location>
</feature>
<proteinExistence type="predicted"/>
<dbReference type="SUPFAM" id="SSF52540">
    <property type="entry name" value="P-loop containing nucleoside triphosphate hydrolases"/>
    <property type="match status" value="1"/>
</dbReference>
<dbReference type="InterPro" id="IPR006074">
    <property type="entry name" value="GTP1-OBG_CS"/>
</dbReference>
<accession>A0A1D6IXJ1</accession>
<dbReference type="PROSITE" id="PS51710">
    <property type="entry name" value="G_OBG"/>
    <property type="match status" value="1"/>
</dbReference>
<evidence type="ECO:0000256" key="1">
    <source>
        <dbReference type="ARBA" id="ARBA00022741"/>
    </source>
</evidence>
<gene>
    <name evidence="4" type="ORF">ZEAMMB73_Zm00001d024053</name>
</gene>
<reference evidence="4" key="1">
    <citation type="submission" date="2015-12" db="EMBL/GenBank/DDBJ databases">
        <title>Update maize B73 reference genome by single molecule sequencing technologies.</title>
        <authorList>
            <consortium name="Maize Genome Sequencing Project"/>
            <person name="Ware D."/>
        </authorList>
    </citation>
    <scope>NUCLEOTIDE SEQUENCE</scope>
    <source>
        <tissue evidence="4">Seedling</tissue>
    </source>
</reference>
<dbReference type="EMBL" id="CM000786">
    <property type="protein sequence ID" value="AQK40627.1"/>
    <property type="molecule type" value="Genomic_DNA"/>
</dbReference>
<keyword evidence="4" id="KW-0418">Kinase</keyword>
<dbReference type="EMBL" id="CM000786">
    <property type="protein sequence ID" value="AQK40626.1"/>
    <property type="molecule type" value="Genomic_DNA"/>
</dbReference>
<evidence type="ECO:0000259" key="3">
    <source>
        <dbReference type="PROSITE" id="PS51710"/>
    </source>
</evidence>
<dbReference type="Pfam" id="PF01926">
    <property type="entry name" value="MMR_HSR1"/>
    <property type="match status" value="1"/>
</dbReference>
<name>A0A1D6IXJ1_MAIZE</name>
<dbReference type="Gene3D" id="3.40.50.300">
    <property type="entry name" value="P-loop containing nucleotide triphosphate hydrolases"/>
    <property type="match status" value="1"/>
</dbReference>
<dbReference type="GO" id="GO:0003924">
    <property type="term" value="F:GTPase activity"/>
    <property type="evidence" value="ECO:0007669"/>
    <property type="project" value="InterPro"/>
</dbReference>
<dbReference type="PANTHER" id="PTHR11702">
    <property type="entry name" value="DEVELOPMENTALLY REGULATED GTP-BINDING PROTEIN-RELATED"/>
    <property type="match status" value="1"/>
</dbReference>
<dbReference type="AlphaFoldDB" id="A0A1D6IXJ1"/>
<dbReference type="PANTHER" id="PTHR11702:SF44">
    <property type="entry name" value="GTP-BINDING PROTEIN OBGC, CHLOROPLASTIC"/>
    <property type="match status" value="1"/>
</dbReference>
<dbReference type="PROSITE" id="PS00905">
    <property type="entry name" value="GTP1_OBG"/>
    <property type="match status" value="1"/>
</dbReference>
<dbReference type="GO" id="GO:0016301">
    <property type="term" value="F:kinase activity"/>
    <property type="evidence" value="ECO:0007669"/>
    <property type="project" value="UniProtKB-KW"/>
</dbReference>
<protein>
    <submittedName>
        <fullName evidence="4">Protein kinase superfamily protein</fullName>
    </submittedName>
</protein>
<evidence type="ECO:0000256" key="2">
    <source>
        <dbReference type="ARBA" id="ARBA00023134"/>
    </source>
</evidence>